<dbReference type="Pfam" id="PF04299">
    <property type="entry name" value="FMN_bind_2"/>
    <property type="match status" value="1"/>
</dbReference>
<reference evidence="2" key="4">
    <citation type="submission" date="2017-01" db="EMBL/GenBank/DDBJ databases">
        <authorList>
            <person name="Mah S.A."/>
            <person name="Swanson W.J."/>
            <person name="Moy G.W."/>
            <person name="Vacquier V.D."/>
        </authorList>
    </citation>
    <scope>NUCLEOTIDE SEQUENCE [LARGE SCALE GENOMIC DNA]</scope>
    <source>
        <strain evidence="2">129</strain>
    </source>
</reference>
<evidence type="ECO:0000313" key="3">
    <source>
        <dbReference type="Proteomes" id="UP000029867"/>
    </source>
</evidence>
<dbReference type="Gene3D" id="2.30.110.10">
    <property type="entry name" value="Electron Transport, Fmn-binding Protein, Chain A"/>
    <property type="match status" value="1"/>
</dbReference>
<dbReference type="SUPFAM" id="SSF50475">
    <property type="entry name" value="FMN-binding split barrel"/>
    <property type="match status" value="1"/>
</dbReference>
<gene>
    <name evidence="2" type="ORF">BOH78_3949</name>
    <name evidence="1" type="ORF">JL09_g5008</name>
</gene>
<dbReference type="PANTHER" id="PTHR35802:SF1">
    <property type="entry name" value="PROTEASE SYNTHASE AND SPORULATION PROTEIN PAI 2"/>
    <property type="match status" value="1"/>
</dbReference>
<evidence type="ECO:0000313" key="1">
    <source>
        <dbReference type="EMBL" id="KGK35842.1"/>
    </source>
</evidence>
<evidence type="ECO:0000313" key="2">
    <source>
        <dbReference type="EMBL" id="ONH72217.1"/>
    </source>
</evidence>
<accession>A0A099NV92</accession>
<protein>
    <submittedName>
        <fullName evidence="2">Protease synthase and sporulation protein PAI 2</fullName>
    </submittedName>
</protein>
<dbReference type="Proteomes" id="UP000029867">
    <property type="component" value="Unassembled WGS sequence"/>
</dbReference>
<comment type="caution">
    <text evidence="1">The sequence shown here is derived from an EMBL/GenBank/DDBJ whole genome shotgun (WGS) entry which is preliminary data.</text>
</comment>
<dbReference type="AlphaFoldDB" id="A0A099NV92"/>
<dbReference type="GO" id="GO:0008233">
    <property type="term" value="F:peptidase activity"/>
    <property type="evidence" value="ECO:0007669"/>
    <property type="project" value="UniProtKB-KW"/>
</dbReference>
<reference evidence="3" key="1">
    <citation type="journal article" date="2014" name="Microb. Cell Fact.">
        <title>Exploiting Issatchenkia orientalis SD108 for succinic acid production.</title>
        <authorList>
            <person name="Xiao H."/>
            <person name="Shao Z."/>
            <person name="Jiang Y."/>
            <person name="Dole S."/>
            <person name="Zhao H."/>
        </authorList>
    </citation>
    <scope>NUCLEOTIDE SEQUENCE [LARGE SCALE GENOMIC DNA]</scope>
    <source>
        <strain evidence="3">SD108</strain>
    </source>
</reference>
<sequence length="210" mass="23963">MYIPAKYLVEEWAPQEELILENPLATIVTHTEEDGLIANHIPMILRVDAATGRKYLCAHIARVNHQVPSLSDNPDVLVIFKSPDSYITPTYYPTKQETHKVVPTWDFAAVHIKGKSRIVDEPSWVLEQLNDLTDQQERNSNPAWRVDETPSNYLGLLQKAIYGLEIEIVETRCKFKFEQQMKRQDIDGVIDGLEKDGKVHVSNLVRSSNA</sequence>
<dbReference type="GO" id="GO:0006508">
    <property type="term" value="P:proteolysis"/>
    <property type="evidence" value="ECO:0007669"/>
    <property type="project" value="UniProtKB-KW"/>
</dbReference>
<dbReference type="EMBL" id="MQVM01000023">
    <property type="protein sequence ID" value="ONH72217.1"/>
    <property type="molecule type" value="Genomic_DNA"/>
</dbReference>
<dbReference type="PIRSF" id="PIRSF010372">
    <property type="entry name" value="PaiB"/>
    <property type="match status" value="1"/>
</dbReference>
<dbReference type="eggNOG" id="ENOG502RCZR">
    <property type="taxonomic scope" value="Eukaryota"/>
</dbReference>
<dbReference type="InterPro" id="IPR012349">
    <property type="entry name" value="Split_barrel_FMN-bd"/>
</dbReference>
<name>A0A099NV92_PICKU</name>
<dbReference type="Proteomes" id="UP000189274">
    <property type="component" value="Unassembled WGS sequence"/>
</dbReference>
<evidence type="ECO:0000313" key="4">
    <source>
        <dbReference type="Proteomes" id="UP000189274"/>
    </source>
</evidence>
<reference evidence="1" key="2">
    <citation type="submission" date="2014-08" db="EMBL/GenBank/DDBJ databases">
        <title>Exploiting Issatchenkia orientalis SD108 for Succinic Acid Production.</title>
        <authorList>
            <person name="Xiao H."/>
            <person name="Shao Z."/>
            <person name="Jiang Y."/>
            <person name="Dole S."/>
            <person name="Zhao H."/>
        </authorList>
    </citation>
    <scope>NUCLEOTIDE SEQUENCE [LARGE SCALE GENOMIC DNA]</scope>
    <source>
        <strain evidence="1">SD108</strain>
    </source>
</reference>
<proteinExistence type="predicted"/>
<dbReference type="HOGENOM" id="CLU_065853_0_1_1"/>
<dbReference type="InterPro" id="IPR007396">
    <property type="entry name" value="TR_PAI2-type"/>
</dbReference>
<organism evidence="1 3">
    <name type="scientific">Pichia kudriavzevii</name>
    <name type="common">Yeast</name>
    <name type="synonym">Issatchenkia orientalis</name>
    <dbReference type="NCBI Taxonomy" id="4909"/>
    <lineage>
        <taxon>Eukaryota</taxon>
        <taxon>Fungi</taxon>
        <taxon>Dikarya</taxon>
        <taxon>Ascomycota</taxon>
        <taxon>Saccharomycotina</taxon>
        <taxon>Pichiomycetes</taxon>
        <taxon>Pichiales</taxon>
        <taxon>Pichiaceae</taxon>
        <taxon>Pichia</taxon>
    </lineage>
</organism>
<keyword evidence="2" id="KW-0645">Protease</keyword>
<dbReference type="EMBL" id="JQFK01000301">
    <property type="protein sequence ID" value="KGK35842.1"/>
    <property type="molecule type" value="Genomic_DNA"/>
</dbReference>
<dbReference type="PANTHER" id="PTHR35802">
    <property type="entry name" value="PROTEASE SYNTHASE AND SPORULATION PROTEIN PAI 2"/>
    <property type="match status" value="1"/>
</dbReference>
<reference evidence="4" key="3">
    <citation type="journal article" date="2017" name="Genome Announc.">
        <title>Genome sequences of Cyberlindnera fabianii 65, Pichia kudriavzevii 129, and Saccharomyces cerevisiae 131 isolated from fermented masau fruits in Zimbabwe.</title>
        <authorList>
            <person name="van Rijswijck I.M.H."/>
            <person name="Derks M.F.L."/>
            <person name="Abee T."/>
            <person name="de Ridder D."/>
            <person name="Smid E.J."/>
        </authorList>
    </citation>
    <scope>NUCLEOTIDE SEQUENCE [LARGE SCALE GENOMIC DNA]</scope>
    <source>
        <strain evidence="4">129</strain>
    </source>
</reference>
<dbReference type="VEuPathDB" id="FungiDB:C5L36_0E05640"/>
<keyword evidence="2" id="KW-0378">Hydrolase</keyword>